<dbReference type="GO" id="GO:0008897">
    <property type="term" value="F:holo-[acyl-carrier-protein] synthase activity"/>
    <property type="evidence" value="ECO:0007669"/>
    <property type="project" value="UniProtKB-EC"/>
</dbReference>
<protein>
    <recommendedName>
        <fullName evidence="1">holo-[acyl-carrier-protein] synthase</fullName>
        <ecNumber evidence="1">2.7.8.7</ecNumber>
    </recommendedName>
</protein>
<evidence type="ECO:0000259" key="3">
    <source>
        <dbReference type="Pfam" id="PF01648"/>
    </source>
</evidence>
<dbReference type="InterPro" id="IPR037143">
    <property type="entry name" value="4-PPantetheinyl_Trfase_dom_sf"/>
</dbReference>
<dbReference type="InterPro" id="IPR055066">
    <property type="entry name" value="AASDHPPT_N"/>
</dbReference>
<dbReference type="AlphaFoldDB" id="A0A9Q0CFF2"/>
<accession>A0A9Q0CFF2</accession>
<dbReference type="InterPro" id="IPR008278">
    <property type="entry name" value="4-PPantetheinyl_Trfase_dom"/>
</dbReference>
<comment type="caution">
    <text evidence="5">The sequence shown here is derived from an EMBL/GenBank/DDBJ whole genome shotgun (WGS) entry which is preliminary data.</text>
</comment>
<dbReference type="Pfam" id="PF01648">
    <property type="entry name" value="ACPS"/>
    <property type="match status" value="1"/>
</dbReference>
<dbReference type="GO" id="GO:0000287">
    <property type="term" value="F:magnesium ion binding"/>
    <property type="evidence" value="ECO:0007669"/>
    <property type="project" value="InterPro"/>
</dbReference>
<dbReference type="GO" id="GO:0019878">
    <property type="term" value="P:lysine biosynthetic process via aminoadipic acid"/>
    <property type="evidence" value="ECO:0007669"/>
    <property type="project" value="TreeGrafter"/>
</dbReference>
<dbReference type="Pfam" id="PF22624">
    <property type="entry name" value="AASDHPPT_N"/>
    <property type="match status" value="1"/>
</dbReference>
<feature type="domain" description="4'-phosphopantetheinyl transferase" evidence="3">
    <location>
        <begin position="202"/>
        <end position="284"/>
    </location>
</feature>
<dbReference type="EMBL" id="JAMQYH010000003">
    <property type="protein sequence ID" value="KAJ1692941.1"/>
    <property type="molecule type" value="Genomic_DNA"/>
</dbReference>
<dbReference type="OrthoDB" id="26719at2759"/>
<dbReference type="InterPro" id="IPR050559">
    <property type="entry name" value="P-Pant_transferase_sf"/>
</dbReference>
<keyword evidence="2" id="KW-0808">Transferase</keyword>
<evidence type="ECO:0000313" key="5">
    <source>
        <dbReference type="EMBL" id="KAJ1692941.1"/>
    </source>
</evidence>
<dbReference type="GO" id="GO:0005829">
    <property type="term" value="C:cytosol"/>
    <property type="evidence" value="ECO:0007669"/>
    <property type="project" value="TreeGrafter"/>
</dbReference>
<evidence type="ECO:0000259" key="4">
    <source>
        <dbReference type="Pfam" id="PF22624"/>
    </source>
</evidence>
<name>A0A9Q0CFF2_9POAL</name>
<proteinExistence type="predicted"/>
<evidence type="ECO:0000256" key="2">
    <source>
        <dbReference type="ARBA" id="ARBA00022679"/>
    </source>
</evidence>
<evidence type="ECO:0000256" key="1">
    <source>
        <dbReference type="ARBA" id="ARBA00013172"/>
    </source>
</evidence>
<reference evidence="5" key="1">
    <citation type="journal article" date="2022" name="Cell">
        <title>Repeat-based holocentromeres influence genome architecture and karyotype evolution.</title>
        <authorList>
            <person name="Hofstatter P.G."/>
            <person name="Thangavel G."/>
            <person name="Lux T."/>
            <person name="Neumann P."/>
            <person name="Vondrak T."/>
            <person name="Novak P."/>
            <person name="Zhang M."/>
            <person name="Costa L."/>
            <person name="Castellani M."/>
            <person name="Scott A."/>
            <person name="Toegelov H."/>
            <person name="Fuchs J."/>
            <person name="Mata-Sucre Y."/>
            <person name="Dias Y."/>
            <person name="Vanzela A.L.L."/>
            <person name="Huettel B."/>
            <person name="Almeida C.C.S."/>
            <person name="Simkova H."/>
            <person name="Souza G."/>
            <person name="Pedrosa-Harand A."/>
            <person name="Macas J."/>
            <person name="Mayer K.F.X."/>
            <person name="Houben A."/>
            <person name="Marques A."/>
        </authorList>
    </citation>
    <scope>NUCLEOTIDE SEQUENCE</scope>
    <source>
        <strain evidence="5">RhyBre1mFocal</strain>
    </source>
</reference>
<dbReference type="SUPFAM" id="SSF56214">
    <property type="entry name" value="4'-phosphopantetheinyl transferase"/>
    <property type="match status" value="2"/>
</dbReference>
<gene>
    <name evidence="5" type="ORF">LUZ63_009639</name>
</gene>
<dbReference type="EC" id="2.7.8.7" evidence="1"/>
<sequence length="361" mass="40850">MRRGCSVLMLEQEGTSVINKGKECTAFPENRLLRSLNFQGEDISDSIVAVAFMRRRVFRRDMLQPVGSAVSRRFSTICSPLPLPHRREVHLWYIKPEEINDSSSQLKHYMDLLSPCEKAAVSSLTGHRLQKYAILARTLARTTLSRYYDGIVDPGSIKFRKGLHGKPEIMRQDGDNITKPPIQFNLSHTSSLIACAVALETPIGIDVEENKRKTAKNVLSIARRYFTISEVEYLAAITCPDFQQKEFIRLWTLKEAYVKAIGRGFSGAPFKNFTIKMGSDKRAPKIHIEAGSDCEGLTDNCQFALMELNKSHVVAICMERDQEISGNQNNLLRLKVWRTIPFIEDELVSGMETLNYICGLT</sequence>
<dbReference type="PANTHER" id="PTHR12215">
    <property type="entry name" value="PHOSPHOPANTETHEINE TRANSFERASE"/>
    <property type="match status" value="1"/>
</dbReference>
<organism evidence="5 6">
    <name type="scientific">Rhynchospora breviuscula</name>
    <dbReference type="NCBI Taxonomy" id="2022672"/>
    <lineage>
        <taxon>Eukaryota</taxon>
        <taxon>Viridiplantae</taxon>
        <taxon>Streptophyta</taxon>
        <taxon>Embryophyta</taxon>
        <taxon>Tracheophyta</taxon>
        <taxon>Spermatophyta</taxon>
        <taxon>Magnoliopsida</taxon>
        <taxon>Liliopsida</taxon>
        <taxon>Poales</taxon>
        <taxon>Cyperaceae</taxon>
        <taxon>Cyperoideae</taxon>
        <taxon>Rhynchosporeae</taxon>
        <taxon>Rhynchospora</taxon>
    </lineage>
</organism>
<dbReference type="Proteomes" id="UP001151287">
    <property type="component" value="Unassembled WGS sequence"/>
</dbReference>
<dbReference type="PANTHER" id="PTHR12215:SF15">
    <property type="entry name" value="4'-PHOSPHOPANTETHEINYL TRANSFERASE SUPERFAMILY-RELATED"/>
    <property type="match status" value="1"/>
</dbReference>
<evidence type="ECO:0000313" key="6">
    <source>
        <dbReference type="Proteomes" id="UP001151287"/>
    </source>
</evidence>
<dbReference type="Gene3D" id="3.90.470.20">
    <property type="entry name" value="4'-phosphopantetheinyl transferase domain"/>
    <property type="match status" value="2"/>
</dbReference>
<keyword evidence="6" id="KW-1185">Reference proteome</keyword>
<feature type="domain" description="4'-phosphopantetheinyl transferase N-terminal" evidence="4">
    <location>
        <begin position="102"/>
        <end position="196"/>
    </location>
</feature>